<gene>
    <name evidence="10" type="primary">bepF</name>
    <name evidence="10" type="ORF">V6x_32870</name>
</gene>
<dbReference type="GO" id="GO:0022857">
    <property type="term" value="F:transmembrane transporter activity"/>
    <property type="evidence" value="ECO:0007669"/>
    <property type="project" value="InterPro"/>
</dbReference>
<feature type="chain" id="PRO_5022223741" evidence="5">
    <location>
        <begin position="25"/>
        <end position="423"/>
    </location>
</feature>
<feature type="domain" description="Multidrug resistance protein MdtA-like C-terminal permuted SH3" evidence="9">
    <location>
        <begin position="303"/>
        <end position="363"/>
    </location>
</feature>
<feature type="domain" description="Multidrug resistance protein MdtA-like barrel-sandwich hybrid" evidence="7">
    <location>
        <begin position="66"/>
        <end position="203"/>
    </location>
</feature>
<proteinExistence type="inferred from homology"/>
<reference evidence="10 11" key="1">
    <citation type="submission" date="2019-02" db="EMBL/GenBank/DDBJ databases">
        <title>Deep-cultivation of Planctomycetes and their phenomic and genomic characterization uncovers novel biology.</title>
        <authorList>
            <person name="Wiegand S."/>
            <person name="Jogler M."/>
            <person name="Boedeker C."/>
            <person name="Pinto D."/>
            <person name="Vollmers J."/>
            <person name="Rivas-Marin E."/>
            <person name="Kohn T."/>
            <person name="Peeters S.H."/>
            <person name="Heuer A."/>
            <person name="Rast P."/>
            <person name="Oberbeckmann S."/>
            <person name="Bunk B."/>
            <person name="Jeske O."/>
            <person name="Meyerdierks A."/>
            <person name="Storesund J.E."/>
            <person name="Kallscheuer N."/>
            <person name="Luecker S."/>
            <person name="Lage O.M."/>
            <person name="Pohl T."/>
            <person name="Merkel B.J."/>
            <person name="Hornburger P."/>
            <person name="Mueller R.-W."/>
            <person name="Bruemmer F."/>
            <person name="Labrenz M."/>
            <person name="Spormann A.M."/>
            <person name="Op den Camp H."/>
            <person name="Overmann J."/>
            <person name="Amann R."/>
            <person name="Jetten M.S.M."/>
            <person name="Mascher T."/>
            <person name="Medema M.H."/>
            <person name="Devos D.P."/>
            <person name="Kaster A.-K."/>
            <person name="Ovreas L."/>
            <person name="Rohde M."/>
            <person name="Galperin M.Y."/>
            <person name="Jogler C."/>
        </authorList>
    </citation>
    <scope>NUCLEOTIDE SEQUENCE [LARGE SCALE GENOMIC DNA]</scope>
    <source>
        <strain evidence="10 11">V6</strain>
    </source>
</reference>
<name>A0A517WE88_9PLAN</name>
<dbReference type="PANTHER" id="PTHR30158:SF10">
    <property type="entry name" value="CATION EFFLUX PUMP"/>
    <property type="match status" value="1"/>
</dbReference>
<comment type="subcellular location">
    <subcellularLocation>
        <location evidence="1">Cell envelope</location>
    </subcellularLocation>
</comment>
<dbReference type="Proteomes" id="UP000320722">
    <property type="component" value="Chromosome"/>
</dbReference>
<dbReference type="SUPFAM" id="SSF111369">
    <property type="entry name" value="HlyD-like secretion proteins"/>
    <property type="match status" value="1"/>
</dbReference>
<dbReference type="GO" id="GO:0030313">
    <property type="term" value="C:cell envelope"/>
    <property type="evidence" value="ECO:0007669"/>
    <property type="project" value="UniProtKB-SubCell"/>
</dbReference>
<comment type="similarity">
    <text evidence="2">Belongs to the membrane fusion protein (MFP) (TC 8.A.1) family.</text>
</comment>
<feature type="domain" description="Multidrug resistance protein MdtA-like beta-barrel" evidence="8">
    <location>
        <begin position="212"/>
        <end position="295"/>
    </location>
</feature>
<dbReference type="Gene3D" id="1.10.287.470">
    <property type="entry name" value="Helix hairpin bin"/>
    <property type="match status" value="1"/>
</dbReference>
<dbReference type="PANTHER" id="PTHR30158">
    <property type="entry name" value="ACRA/E-RELATED COMPONENT OF DRUG EFFLUX TRANSPORTER"/>
    <property type="match status" value="1"/>
</dbReference>
<dbReference type="AlphaFoldDB" id="A0A517WE88"/>
<feature type="domain" description="Multidrug resistance protein MdtA-like alpha-helical hairpin" evidence="6">
    <location>
        <begin position="106"/>
        <end position="175"/>
    </location>
</feature>
<dbReference type="Pfam" id="PF25944">
    <property type="entry name" value="Beta-barrel_RND"/>
    <property type="match status" value="1"/>
</dbReference>
<dbReference type="Gene3D" id="2.40.420.20">
    <property type="match status" value="1"/>
</dbReference>
<evidence type="ECO:0000259" key="8">
    <source>
        <dbReference type="Pfam" id="PF25944"/>
    </source>
</evidence>
<evidence type="ECO:0000256" key="4">
    <source>
        <dbReference type="SAM" id="MobiDB-lite"/>
    </source>
</evidence>
<dbReference type="Gene3D" id="2.40.30.170">
    <property type="match status" value="1"/>
</dbReference>
<organism evidence="10 11">
    <name type="scientific">Gimesia chilikensis</name>
    <dbReference type="NCBI Taxonomy" id="2605989"/>
    <lineage>
        <taxon>Bacteria</taxon>
        <taxon>Pseudomonadati</taxon>
        <taxon>Planctomycetota</taxon>
        <taxon>Planctomycetia</taxon>
        <taxon>Planctomycetales</taxon>
        <taxon>Planctomycetaceae</taxon>
        <taxon>Gimesia</taxon>
    </lineage>
</organism>
<dbReference type="InterPro" id="IPR058627">
    <property type="entry name" value="MdtA-like_C"/>
</dbReference>
<dbReference type="GO" id="GO:0005886">
    <property type="term" value="C:plasma membrane"/>
    <property type="evidence" value="ECO:0007669"/>
    <property type="project" value="TreeGrafter"/>
</dbReference>
<keyword evidence="5" id="KW-0732">Signal</keyword>
<dbReference type="GO" id="GO:0046677">
    <property type="term" value="P:response to antibiotic"/>
    <property type="evidence" value="ECO:0007669"/>
    <property type="project" value="TreeGrafter"/>
</dbReference>
<dbReference type="RefSeq" id="WP_145041413.1">
    <property type="nucleotide sequence ID" value="NZ_CP036347.1"/>
</dbReference>
<dbReference type="Pfam" id="PF25876">
    <property type="entry name" value="HH_MFP_RND"/>
    <property type="match status" value="1"/>
</dbReference>
<evidence type="ECO:0000259" key="9">
    <source>
        <dbReference type="Pfam" id="PF25967"/>
    </source>
</evidence>
<dbReference type="InterPro" id="IPR058624">
    <property type="entry name" value="MdtA-like_HH"/>
</dbReference>
<evidence type="ECO:0000313" key="11">
    <source>
        <dbReference type="Proteomes" id="UP000320722"/>
    </source>
</evidence>
<evidence type="ECO:0000256" key="5">
    <source>
        <dbReference type="SAM" id="SignalP"/>
    </source>
</evidence>
<dbReference type="Pfam" id="PF25917">
    <property type="entry name" value="BSH_RND"/>
    <property type="match status" value="1"/>
</dbReference>
<accession>A0A517WE88</accession>
<feature type="region of interest" description="Disordered" evidence="4">
    <location>
        <begin position="366"/>
        <end position="423"/>
    </location>
</feature>
<evidence type="ECO:0000256" key="3">
    <source>
        <dbReference type="SAM" id="Coils"/>
    </source>
</evidence>
<dbReference type="InterPro" id="IPR058625">
    <property type="entry name" value="MdtA-like_BSH"/>
</dbReference>
<feature type="compositionally biased region" description="Low complexity" evidence="4">
    <location>
        <begin position="374"/>
        <end position="401"/>
    </location>
</feature>
<protein>
    <submittedName>
        <fullName evidence="10">Efflux pump periplasmic linker BepF</fullName>
    </submittedName>
</protein>
<sequence precursor="true">MNDSPVRFSILKSLVLLCPLTLLLSGCNQPPPPPQMKPPAVTVAEPVVKQVVFNEDFTGTLASVASVDIRARVAGFLEKIDFQPSDDVKKGQLLFVIQQDEYQADLDKANAQMEAAKAQLVDAQATLDRYTELLKKQAVTPQDVNDATAARDKAKAAVMGAQADIEQAQINMGYTTIKSPIDGKISRNLVDVGNLVGSGENTLLTSIVTMDPIYVYFDASERLWLQALKKKRSPTDKNPLKVHVGLSDEEGYPHIGTIDFANNKIDPGTGTIQVRAVLENKEGYLYPGLYVRVRVYGDPIPGAVLVQDVSIGTDLAGKYLLIVGKDNIVEKRQVEIGQLDNGMRVILKGIKPGEKYIAEGIQRARPGKPVTITNNQPAGNQQNAGGQQQNKQAAPQQAKPAAEPKKTGEAQGKPAAATDNKQN</sequence>
<dbReference type="EMBL" id="CP036347">
    <property type="protein sequence ID" value="QDU03566.1"/>
    <property type="molecule type" value="Genomic_DNA"/>
</dbReference>
<dbReference type="NCBIfam" id="TIGR01730">
    <property type="entry name" value="RND_mfp"/>
    <property type="match status" value="1"/>
</dbReference>
<dbReference type="Gene3D" id="2.40.50.100">
    <property type="match status" value="1"/>
</dbReference>
<dbReference type="PROSITE" id="PS51257">
    <property type="entry name" value="PROKAR_LIPOPROTEIN"/>
    <property type="match status" value="1"/>
</dbReference>
<evidence type="ECO:0000256" key="2">
    <source>
        <dbReference type="ARBA" id="ARBA00009477"/>
    </source>
</evidence>
<dbReference type="InterPro" id="IPR006143">
    <property type="entry name" value="RND_pump_MFP"/>
</dbReference>
<evidence type="ECO:0000259" key="6">
    <source>
        <dbReference type="Pfam" id="PF25876"/>
    </source>
</evidence>
<evidence type="ECO:0000256" key="1">
    <source>
        <dbReference type="ARBA" id="ARBA00004196"/>
    </source>
</evidence>
<feature type="signal peptide" evidence="5">
    <location>
        <begin position="1"/>
        <end position="24"/>
    </location>
</feature>
<evidence type="ECO:0000313" key="10">
    <source>
        <dbReference type="EMBL" id="QDU03566.1"/>
    </source>
</evidence>
<keyword evidence="3" id="KW-0175">Coiled coil</keyword>
<dbReference type="Pfam" id="PF25967">
    <property type="entry name" value="RND-MFP_C"/>
    <property type="match status" value="1"/>
</dbReference>
<dbReference type="InterPro" id="IPR058626">
    <property type="entry name" value="MdtA-like_b-barrel"/>
</dbReference>
<evidence type="ECO:0000259" key="7">
    <source>
        <dbReference type="Pfam" id="PF25917"/>
    </source>
</evidence>
<feature type="coiled-coil region" evidence="3">
    <location>
        <begin position="99"/>
        <end position="171"/>
    </location>
</feature>